<evidence type="ECO:0000256" key="5">
    <source>
        <dbReference type="SAM" id="Phobius"/>
    </source>
</evidence>
<feature type="transmembrane region" description="Helical" evidence="5">
    <location>
        <begin position="265"/>
        <end position="282"/>
    </location>
</feature>
<dbReference type="Pfam" id="PF13813">
    <property type="entry name" value="MBOAT_2"/>
    <property type="match status" value="1"/>
</dbReference>
<feature type="transmembrane region" description="Helical" evidence="5">
    <location>
        <begin position="232"/>
        <end position="253"/>
    </location>
</feature>
<feature type="domain" description="Wax synthase" evidence="6">
    <location>
        <begin position="180"/>
        <end position="255"/>
    </location>
</feature>
<organism evidence="7 8">
    <name type="scientific">Lasiosphaeris hirsuta</name>
    <dbReference type="NCBI Taxonomy" id="260670"/>
    <lineage>
        <taxon>Eukaryota</taxon>
        <taxon>Fungi</taxon>
        <taxon>Dikarya</taxon>
        <taxon>Ascomycota</taxon>
        <taxon>Pezizomycotina</taxon>
        <taxon>Sordariomycetes</taxon>
        <taxon>Sordariomycetidae</taxon>
        <taxon>Sordariales</taxon>
        <taxon>Lasiosphaeriaceae</taxon>
        <taxon>Lasiosphaeris</taxon>
    </lineage>
</organism>
<comment type="subcellular location">
    <subcellularLocation>
        <location evidence="1">Membrane</location>
        <topology evidence="1">Multi-pass membrane protein</topology>
    </subcellularLocation>
</comment>
<keyword evidence="3 5" id="KW-1133">Transmembrane helix</keyword>
<keyword evidence="4 5" id="KW-0472">Membrane</keyword>
<evidence type="ECO:0000256" key="1">
    <source>
        <dbReference type="ARBA" id="ARBA00004141"/>
    </source>
</evidence>
<dbReference type="GO" id="GO:0016020">
    <property type="term" value="C:membrane"/>
    <property type="evidence" value="ECO:0007669"/>
    <property type="project" value="UniProtKB-SubCell"/>
</dbReference>
<keyword evidence="2 5" id="KW-0812">Transmembrane</keyword>
<dbReference type="InterPro" id="IPR032805">
    <property type="entry name" value="Wax_synthase_dom"/>
</dbReference>
<dbReference type="Proteomes" id="UP001172102">
    <property type="component" value="Unassembled WGS sequence"/>
</dbReference>
<feature type="transmembrane region" description="Helical" evidence="5">
    <location>
        <begin position="139"/>
        <end position="172"/>
    </location>
</feature>
<reference evidence="7" key="1">
    <citation type="submission" date="2023-06" db="EMBL/GenBank/DDBJ databases">
        <title>Genome-scale phylogeny and comparative genomics of the fungal order Sordariales.</title>
        <authorList>
            <consortium name="Lawrence Berkeley National Laboratory"/>
            <person name="Hensen N."/>
            <person name="Bonometti L."/>
            <person name="Westerberg I."/>
            <person name="Brannstrom I.O."/>
            <person name="Guillou S."/>
            <person name="Cros-Aarteil S."/>
            <person name="Calhoun S."/>
            <person name="Haridas S."/>
            <person name="Kuo A."/>
            <person name="Mondo S."/>
            <person name="Pangilinan J."/>
            <person name="Riley R."/>
            <person name="Labutti K."/>
            <person name="Andreopoulos B."/>
            <person name="Lipzen A."/>
            <person name="Chen C."/>
            <person name="Yanf M."/>
            <person name="Daum C."/>
            <person name="Ng V."/>
            <person name="Clum A."/>
            <person name="Steindorff A."/>
            <person name="Ohm R."/>
            <person name="Martin F."/>
            <person name="Silar P."/>
            <person name="Natvig D."/>
            <person name="Lalanne C."/>
            <person name="Gautier V."/>
            <person name="Ament-Velasquez S.L."/>
            <person name="Kruys A."/>
            <person name="Hutchinson M.I."/>
            <person name="Powell A.J."/>
            <person name="Barry K."/>
            <person name="Miller A.N."/>
            <person name="Grigoriev I.V."/>
            <person name="Debuchy R."/>
            <person name="Gladieux P."/>
            <person name="Thoren M.H."/>
            <person name="Johannesson H."/>
        </authorList>
    </citation>
    <scope>NUCLEOTIDE SEQUENCE</scope>
    <source>
        <strain evidence="7">SMH4607-1</strain>
    </source>
</reference>
<dbReference type="AlphaFoldDB" id="A0AA39ZSF3"/>
<keyword evidence="8" id="KW-1185">Reference proteome</keyword>
<evidence type="ECO:0000313" key="7">
    <source>
        <dbReference type="EMBL" id="KAK0702826.1"/>
    </source>
</evidence>
<proteinExistence type="predicted"/>
<evidence type="ECO:0000256" key="3">
    <source>
        <dbReference type="ARBA" id="ARBA00022989"/>
    </source>
</evidence>
<dbReference type="EMBL" id="JAUKUA010000008">
    <property type="protein sequence ID" value="KAK0702826.1"/>
    <property type="molecule type" value="Genomic_DNA"/>
</dbReference>
<feature type="transmembrane region" description="Helical" evidence="5">
    <location>
        <begin position="302"/>
        <end position="321"/>
    </location>
</feature>
<protein>
    <submittedName>
        <fullName evidence="7">Membrane bound O-acyl transferase family-domain-containing protein</fullName>
    </submittedName>
</protein>
<feature type="transmembrane region" description="Helical" evidence="5">
    <location>
        <begin position="12"/>
        <end position="32"/>
    </location>
</feature>
<feature type="transmembrane region" description="Helical" evidence="5">
    <location>
        <begin position="95"/>
        <end position="118"/>
    </location>
</feature>
<evidence type="ECO:0000256" key="4">
    <source>
        <dbReference type="ARBA" id="ARBA00023136"/>
    </source>
</evidence>
<evidence type="ECO:0000256" key="2">
    <source>
        <dbReference type="ARBA" id="ARBA00022692"/>
    </source>
</evidence>
<evidence type="ECO:0000313" key="8">
    <source>
        <dbReference type="Proteomes" id="UP001172102"/>
    </source>
</evidence>
<accession>A0AA39ZSF3</accession>
<comment type="caution">
    <text evidence="7">The sequence shown here is derived from an EMBL/GenBank/DDBJ whole genome shotgun (WGS) entry which is preliminary data.</text>
</comment>
<evidence type="ECO:0000259" key="6">
    <source>
        <dbReference type="Pfam" id="PF13813"/>
    </source>
</evidence>
<keyword evidence="7" id="KW-0808">Transferase</keyword>
<sequence length="348" mass="39720">MTIHYLPVGRGLLYNVGIYITIASLLWPVGLFTAEPIKVFVVVADGKARPVRRWNLRQAYRIYNNPRKLPDRPNSSSPPTAGALVWFVVRRLLQISGLMVLYGTVTVLIFTVGGLLYMEPSDFTPEREPLLSIRDSWDLRIRCSVLVFWVMQGVIPLQIVHFLLSIVFVSILRVDGPDEWPPLFSSPLEAFTLKRYWGIFWHRLFSPGAVTWARFVARRGLRLPPGSTMEKVLVPFIVFSVSGVAHAAVGWRLGYCCLVRDIKFFWWNFAAIFAETVVLKGIRVVPRFQRHGKMLLTVTTRVVGYLWVLVFFLWAMPPYLYPKGYDSLRRKGLAVEPESPAIGALPWA</sequence>
<name>A0AA39ZSF3_9PEZI</name>
<gene>
    <name evidence="7" type="ORF">B0H67DRAFT_547070</name>
</gene>
<dbReference type="GO" id="GO:0016740">
    <property type="term" value="F:transferase activity"/>
    <property type="evidence" value="ECO:0007669"/>
    <property type="project" value="UniProtKB-KW"/>
</dbReference>